<dbReference type="Proteomes" id="UP000789920">
    <property type="component" value="Unassembled WGS sequence"/>
</dbReference>
<reference evidence="1" key="1">
    <citation type="submission" date="2021-06" db="EMBL/GenBank/DDBJ databases">
        <authorList>
            <person name="Kallberg Y."/>
            <person name="Tangrot J."/>
            <person name="Rosling A."/>
        </authorList>
    </citation>
    <scope>NUCLEOTIDE SEQUENCE</scope>
    <source>
        <strain evidence="1">MA461A</strain>
    </source>
</reference>
<feature type="non-terminal residue" evidence="1">
    <location>
        <position position="1"/>
    </location>
</feature>
<gene>
    <name evidence="1" type="ORF">RPERSI_LOCUS12448</name>
</gene>
<organism evidence="1 2">
    <name type="scientific">Racocetra persica</name>
    <dbReference type="NCBI Taxonomy" id="160502"/>
    <lineage>
        <taxon>Eukaryota</taxon>
        <taxon>Fungi</taxon>
        <taxon>Fungi incertae sedis</taxon>
        <taxon>Mucoromycota</taxon>
        <taxon>Glomeromycotina</taxon>
        <taxon>Glomeromycetes</taxon>
        <taxon>Diversisporales</taxon>
        <taxon>Gigasporaceae</taxon>
        <taxon>Racocetra</taxon>
    </lineage>
</organism>
<accession>A0ACA9Q4X4</accession>
<sequence>LERYSQLQKLLDKELNALIEVKQLLLNTRIKYYQNISYSIIESNSNYQYVKFCVDEVVKTVLSNNEKSAFRIIKEIIKNV</sequence>
<protein>
    <submittedName>
        <fullName evidence="1">16754_t:CDS:1</fullName>
    </submittedName>
</protein>
<proteinExistence type="predicted"/>
<evidence type="ECO:0000313" key="1">
    <source>
        <dbReference type="EMBL" id="CAG8733912.1"/>
    </source>
</evidence>
<dbReference type="EMBL" id="CAJVQC010026685">
    <property type="protein sequence ID" value="CAG8733912.1"/>
    <property type="molecule type" value="Genomic_DNA"/>
</dbReference>
<keyword evidence="2" id="KW-1185">Reference proteome</keyword>
<name>A0ACA9Q4X4_9GLOM</name>
<comment type="caution">
    <text evidence="1">The sequence shown here is derived from an EMBL/GenBank/DDBJ whole genome shotgun (WGS) entry which is preliminary data.</text>
</comment>
<evidence type="ECO:0000313" key="2">
    <source>
        <dbReference type="Proteomes" id="UP000789920"/>
    </source>
</evidence>